<accession>A0AAV2TMA2</accession>
<evidence type="ECO:0000313" key="2">
    <source>
        <dbReference type="EMBL" id="CAL5137552.1"/>
    </source>
</evidence>
<proteinExistence type="predicted"/>
<dbReference type="EMBL" id="CAXLJL010000406">
    <property type="protein sequence ID" value="CAL5137552.1"/>
    <property type="molecule type" value="Genomic_DNA"/>
</dbReference>
<feature type="compositionally biased region" description="Polar residues" evidence="1">
    <location>
        <begin position="46"/>
        <end position="66"/>
    </location>
</feature>
<dbReference type="AlphaFoldDB" id="A0AAV2TMA2"/>
<evidence type="ECO:0000256" key="1">
    <source>
        <dbReference type="SAM" id="MobiDB-lite"/>
    </source>
</evidence>
<evidence type="ECO:0000313" key="3">
    <source>
        <dbReference type="Proteomes" id="UP001497525"/>
    </source>
</evidence>
<feature type="region of interest" description="Disordered" evidence="1">
    <location>
        <begin position="46"/>
        <end position="73"/>
    </location>
</feature>
<gene>
    <name evidence="2" type="ORF">CDAUBV1_LOCUS11851</name>
</gene>
<reference evidence="2" key="1">
    <citation type="submission" date="2024-06" db="EMBL/GenBank/DDBJ databases">
        <authorList>
            <person name="Liu X."/>
            <person name="Lenzi L."/>
            <person name="Haldenby T S."/>
            <person name="Uol C."/>
        </authorList>
    </citation>
    <scope>NUCLEOTIDE SEQUENCE</scope>
</reference>
<sequence>MKSMLEYEHIVKAKGNPPKTGLAPLYLPQIQTKALNGRFISSKVRSPKSSQLYTSDQLSSGLTPASDSDDTKVMKIKDPMASREKDLENSTPCAIHVPQETKTDEFLYQSVGFKLHKFLPGRI</sequence>
<protein>
    <submittedName>
        <fullName evidence="2">Uncharacterized protein</fullName>
    </submittedName>
</protein>
<organism evidence="2 3">
    <name type="scientific">Calicophoron daubneyi</name>
    <name type="common">Rumen fluke</name>
    <name type="synonym">Paramphistomum daubneyi</name>
    <dbReference type="NCBI Taxonomy" id="300641"/>
    <lineage>
        <taxon>Eukaryota</taxon>
        <taxon>Metazoa</taxon>
        <taxon>Spiralia</taxon>
        <taxon>Lophotrochozoa</taxon>
        <taxon>Platyhelminthes</taxon>
        <taxon>Trematoda</taxon>
        <taxon>Digenea</taxon>
        <taxon>Plagiorchiida</taxon>
        <taxon>Pronocephalata</taxon>
        <taxon>Paramphistomoidea</taxon>
        <taxon>Paramphistomidae</taxon>
        <taxon>Calicophoron</taxon>
    </lineage>
</organism>
<comment type="caution">
    <text evidence="2">The sequence shown here is derived from an EMBL/GenBank/DDBJ whole genome shotgun (WGS) entry which is preliminary data.</text>
</comment>
<name>A0AAV2TMA2_CALDB</name>
<dbReference type="Proteomes" id="UP001497525">
    <property type="component" value="Unassembled WGS sequence"/>
</dbReference>